<accession>A0AC11EQ76</accession>
<proteinExistence type="predicted"/>
<name>A0AC11EQ76_SHEEP</name>
<evidence type="ECO:0000313" key="1">
    <source>
        <dbReference type="Ensembl" id="ENSOARP00020061554.1"/>
    </source>
</evidence>
<reference evidence="1" key="1">
    <citation type="submission" date="2020-11" db="EMBL/GenBank/DDBJ databases">
        <authorList>
            <person name="Davenport K.M."/>
            <person name="Bickhart D.M."/>
            <person name="Smith T.P.L."/>
            <person name="Murdoch B.M."/>
            <person name="Rosen B.D."/>
        </authorList>
    </citation>
    <scope>NUCLEOTIDE SEQUENCE [LARGE SCALE GENOMIC DNA]</scope>
    <source>
        <strain evidence="1">OAR_USU_Benz2616</strain>
    </source>
</reference>
<gene>
    <name evidence="1" type="primary">BAAT</name>
</gene>
<reference evidence="1" key="3">
    <citation type="submission" date="2025-09" db="UniProtKB">
        <authorList>
            <consortium name="Ensembl"/>
        </authorList>
    </citation>
    <scope>IDENTIFICATION</scope>
</reference>
<protein>
    <submittedName>
        <fullName evidence="1">Uncharacterized protein</fullName>
    </submittedName>
</protein>
<reference evidence="1" key="2">
    <citation type="submission" date="2025-08" db="UniProtKB">
        <authorList>
            <consortium name="Ensembl"/>
        </authorList>
    </citation>
    <scope>IDENTIFICATION</scope>
</reference>
<dbReference type="Ensembl" id="ENSOART00020078097.1">
    <property type="protein sequence ID" value="ENSOARP00020061554.1"/>
    <property type="gene ID" value="ENSOARG00020002987.2"/>
</dbReference>
<organism evidence="1">
    <name type="scientific">Ovis aries</name>
    <name type="common">Sheep</name>
    <dbReference type="NCBI Taxonomy" id="9940"/>
    <lineage>
        <taxon>Eukaryota</taxon>
        <taxon>Metazoa</taxon>
        <taxon>Chordata</taxon>
        <taxon>Craniata</taxon>
        <taxon>Vertebrata</taxon>
        <taxon>Euteleostomi</taxon>
        <taxon>Mammalia</taxon>
        <taxon>Eutheria</taxon>
        <taxon>Laurasiatheria</taxon>
        <taxon>Artiodactyla</taxon>
        <taxon>Ruminantia</taxon>
        <taxon>Pecora</taxon>
        <taxon>Bovidae</taxon>
        <taxon>Caprinae</taxon>
        <taxon>Ovis</taxon>
    </lineage>
</organism>
<sequence>MIQSIWQILWLLGGEGNGTPFQYSCLENPMDRGAWWAAIYGVTQSWTRLKRLSSSSSSSWLLGFSNSPGLAPFPGNTTWSLCLLPMFQLTVTPASALADEPVHIQVTGLPPLQMVTLMATMKDDKGNLYRSRAFYRANEAGELDLKRDPAVGGHYMGVHPMGLFWSLKPERAFDRLIKRDVMNTPTWITLDLYDSVYIHKVGEVQPKASQVLQRWFSSPDLQRVPIREGRVRGALFLPPGEGPFPGLLDLFGGIGGLVEHRASLLAVRGFAVLALAYFAYDDLPKQLEEVDLEYFEEAANLLLAHPKVLKPGIGVISVSKGAEIGLAMACYLKQVAATVCINGTNAIHEFPLRYRDLVISPIPSFPERMQVSVAGAVRIRHFKGDPRDERNQHSVLPVEKARGPILFIVGEADECFNSKEYAEQALDQLRRHGKSNGRMLAYPGAGHLLEPPYGPLCCMSWSRGLFLPMLWGGEPEGQAAAQEHSWQEILKFFRQHLVLSRSTL</sequence>